<dbReference type="Proteomes" id="UP001374893">
    <property type="component" value="Chromosome"/>
</dbReference>
<dbReference type="SUPFAM" id="SSF46626">
    <property type="entry name" value="Cytochrome c"/>
    <property type="match status" value="1"/>
</dbReference>
<keyword evidence="6" id="KW-1133">Transmembrane helix</keyword>
<evidence type="ECO:0000259" key="7">
    <source>
        <dbReference type="PROSITE" id="PS51007"/>
    </source>
</evidence>
<accession>A0ABM7RIP2</accession>
<evidence type="ECO:0000256" key="6">
    <source>
        <dbReference type="SAM" id="Phobius"/>
    </source>
</evidence>
<evidence type="ECO:0000313" key="8">
    <source>
        <dbReference type="EMBL" id="BCX50052.1"/>
    </source>
</evidence>
<dbReference type="InterPro" id="IPR036909">
    <property type="entry name" value="Cyt_c-like_dom_sf"/>
</dbReference>
<evidence type="ECO:0000256" key="2">
    <source>
        <dbReference type="ARBA" id="ARBA00022723"/>
    </source>
</evidence>
<keyword evidence="2 4" id="KW-0479">Metal-binding</keyword>
<feature type="transmembrane region" description="Helical" evidence="6">
    <location>
        <begin position="41"/>
        <end position="62"/>
    </location>
</feature>
<dbReference type="PANTHER" id="PTHR33751:SF1">
    <property type="entry name" value="CBB3-TYPE CYTOCHROME C OXIDASE SUBUNIT FIXP"/>
    <property type="match status" value="1"/>
</dbReference>
<dbReference type="InterPro" id="IPR038414">
    <property type="entry name" value="CcoP_N_sf"/>
</dbReference>
<dbReference type="InterPro" id="IPR050597">
    <property type="entry name" value="Cytochrome_c_Oxidase_Subunit"/>
</dbReference>
<dbReference type="InterPro" id="IPR009056">
    <property type="entry name" value="Cyt_c-like_dom"/>
</dbReference>
<keyword evidence="9" id="KW-1185">Reference proteome</keyword>
<evidence type="ECO:0000256" key="3">
    <source>
        <dbReference type="ARBA" id="ARBA00023004"/>
    </source>
</evidence>
<protein>
    <recommendedName>
        <fullName evidence="7">Cytochrome c domain-containing protein</fullName>
    </recommendedName>
</protein>
<keyword evidence="6" id="KW-0812">Transmembrane</keyword>
<reference evidence="8 9" key="1">
    <citation type="submission" date="2021-06" db="EMBL/GenBank/DDBJ databases">
        <title>Complete genome of Haloferula helveola possessing various polysaccharide degrading enzymes.</title>
        <authorList>
            <person name="Takami H."/>
            <person name="Huang C."/>
            <person name="Hamasaki K."/>
        </authorList>
    </citation>
    <scope>NUCLEOTIDE SEQUENCE [LARGE SCALE GENOMIC DNA]</scope>
    <source>
        <strain evidence="8 9">CN-1</strain>
    </source>
</reference>
<keyword evidence="1 4" id="KW-0349">Heme</keyword>
<keyword evidence="6" id="KW-0472">Membrane</keyword>
<dbReference type="RefSeq" id="WP_338686948.1">
    <property type="nucleotide sequence ID" value="NZ_AP024702.1"/>
</dbReference>
<dbReference type="Gene3D" id="1.10.760.10">
    <property type="entry name" value="Cytochrome c-like domain"/>
    <property type="match status" value="1"/>
</dbReference>
<evidence type="ECO:0000313" key="9">
    <source>
        <dbReference type="Proteomes" id="UP001374893"/>
    </source>
</evidence>
<evidence type="ECO:0000256" key="4">
    <source>
        <dbReference type="PROSITE-ProRule" id="PRU00433"/>
    </source>
</evidence>
<evidence type="ECO:0000256" key="5">
    <source>
        <dbReference type="SAM" id="Coils"/>
    </source>
</evidence>
<dbReference type="Pfam" id="PF14715">
    <property type="entry name" value="FixP_N"/>
    <property type="match status" value="1"/>
</dbReference>
<dbReference type="Gene3D" id="6.10.280.130">
    <property type="match status" value="1"/>
</dbReference>
<dbReference type="InterPro" id="IPR032858">
    <property type="entry name" value="CcoP_N"/>
</dbReference>
<dbReference type="PROSITE" id="PS51007">
    <property type="entry name" value="CYTC"/>
    <property type="match status" value="1"/>
</dbReference>
<name>A0ABM7RIP2_9BACT</name>
<organism evidence="8 9">
    <name type="scientific">Haloferula helveola</name>
    <dbReference type="NCBI Taxonomy" id="490095"/>
    <lineage>
        <taxon>Bacteria</taxon>
        <taxon>Pseudomonadati</taxon>
        <taxon>Verrucomicrobiota</taxon>
        <taxon>Verrucomicrobiia</taxon>
        <taxon>Verrucomicrobiales</taxon>
        <taxon>Verrucomicrobiaceae</taxon>
        <taxon>Haloferula</taxon>
    </lineage>
</organism>
<dbReference type="Pfam" id="PF13442">
    <property type="entry name" value="Cytochrome_CBB3"/>
    <property type="match status" value="1"/>
</dbReference>
<evidence type="ECO:0000256" key="1">
    <source>
        <dbReference type="ARBA" id="ARBA00022617"/>
    </source>
</evidence>
<keyword evidence="5" id="KW-0175">Coiled coil</keyword>
<feature type="coiled-coil region" evidence="5">
    <location>
        <begin position="70"/>
        <end position="98"/>
    </location>
</feature>
<proteinExistence type="predicted"/>
<gene>
    <name evidence="8" type="ORF">HAHE_39600</name>
</gene>
<sequence>MSDENQQEIRRGDFARKKGEVVLREHEYDGIQEFDQKLPNWWLFTFYGAIAWFVIHWCIYYYNHTIQTDQEKIISQVEALKEKKAAALEETLSKLNDESMMTDWVADPGVLANGLATYSTYCVACHAADLSGTLVVGETKAPLPGLPLNDGDWKYGAKPMDIFKLINEGTPPESPGHNGAKMQAWGQMLTPVQVAEVTAYVISENPDEFPAP</sequence>
<feature type="domain" description="Cytochrome c" evidence="7">
    <location>
        <begin position="109"/>
        <end position="205"/>
    </location>
</feature>
<keyword evidence="3 4" id="KW-0408">Iron</keyword>
<dbReference type="PANTHER" id="PTHR33751">
    <property type="entry name" value="CBB3-TYPE CYTOCHROME C OXIDASE SUBUNIT FIXP"/>
    <property type="match status" value="1"/>
</dbReference>
<dbReference type="EMBL" id="AP024702">
    <property type="protein sequence ID" value="BCX50052.1"/>
    <property type="molecule type" value="Genomic_DNA"/>
</dbReference>